<dbReference type="RefSeq" id="WP_183665626.1">
    <property type="nucleotide sequence ID" value="NZ_JACHXN010000041.1"/>
</dbReference>
<protein>
    <submittedName>
        <fullName evidence="1">Acetyltransferase-like isoleucine patch superfamily enzyme</fullName>
    </submittedName>
</protein>
<gene>
    <name evidence="1" type="ORF">FHS21_006210</name>
</gene>
<proteinExistence type="predicted"/>
<dbReference type="Gene3D" id="2.160.10.10">
    <property type="entry name" value="Hexapeptide repeat proteins"/>
    <property type="match status" value="1"/>
</dbReference>
<dbReference type="Proteomes" id="UP000554520">
    <property type="component" value="Unassembled WGS sequence"/>
</dbReference>
<dbReference type="CDD" id="cd04647">
    <property type="entry name" value="LbH_MAT_like"/>
    <property type="match status" value="1"/>
</dbReference>
<dbReference type="SUPFAM" id="SSF51161">
    <property type="entry name" value="Trimeric LpxA-like enzymes"/>
    <property type="match status" value="1"/>
</dbReference>
<evidence type="ECO:0000313" key="1">
    <source>
        <dbReference type="EMBL" id="MBB3149756.1"/>
    </source>
</evidence>
<dbReference type="PANTHER" id="PTHR23416:SF78">
    <property type="entry name" value="LIPOPOLYSACCHARIDE BIOSYNTHESIS O-ACETYL TRANSFERASE WBBJ-RELATED"/>
    <property type="match status" value="1"/>
</dbReference>
<keyword evidence="1" id="KW-0808">Transferase</keyword>
<accession>A0A839UFG5</accession>
<sequence length="200" mass="21681">MDEMSLKVAEGNIFTIGERVATQRAVIDIKGVGNRIEIEDDCVIKGSKLTVTSDNNTIILRRGVRFKGAIIQKISPNNLVEIGEDSTFGHANFIAGEGTSIRVGARCMFSWGIEIRSTDSHAIFDHQNLRINSAADITVGSDVWVGAKSTILKGSFIPNGCVVAIASVVTKRFEKENAILAGAPARIIREGVRWERTLLG</sequence>
<evidence type="ECO:0000313" key="2">
    <source>
        <dbReference type="Proteomes" id="UP000554520"/>
    </source>
</evidence>
<dbReference type="PANTHER" id="PTHR23416">
    <property type="entry name" value="SIALIC ACID SYNTHASE-RELATED"/>
    <property type="match status" value="1"/>
</dbReference>
<keyword evidence="2" id="KW-1185">Reference proteome</keyword>
<dbReference type="InterPro" id="IPR051159">
    <property type="entry name" value="Hexapeptide_acetyltransf"/>
</dbReference>
<organism evidence="1 2">
    <name type="scientific">Phyllobacterium trifolii</name>
    <dbReference type="NCBI Taxonomy" id="300193"/>
    <lineage>
        <taxon>Bacteria</taxon>
        <taxon>Pseudomonadati</taxon>
        <taxon>Pseudomonadota</taxon>
        <taxon>Alphaproteobacteria</taxon>
        <taxon>Hyphomicrobiales</taxon>
        <taxon>Phyllobacteriaceae</taxon>
        <taxon>Phyllobacterium</taxon>
    </lineage>
</organism>
<dbReference type="GO" id="GO:0016740">
    <property type="term" value="F:transferase activity"/>
    <property type="evidence" value="ECO:0007669"/>
    <property type="project" value="UniProtKB-KW"/>
</dbReference>
<dbReference type="InterPro" id="IPR011004">
    <property type="entry name" value="Trimer_LpxA-like_sf"/>
</dbReference>
<dbReference type="EMBL" id="JACHXN010000041">
    <property type="protein sequence ID" value="MBB3149756.1"/>
    <property type="molecule type" value="Genomic_DNA"/>
</dbReference>
<dbReference type="AlphaFoldDB" id="A0A839UFG5"/>
<name>A0A839UFG5_9HYPH</name>
<reference evidence="1 2" key="1">
    <citation type="submission" date="2020-08" db="EMBL/GenBank/DDBJ databases">
        <title>Genomic Encyclopedia of Type Strains, Phase III (KMG-III): the genomes of soil and plant-associated and newly described type strains.</title>
        <authorList>
            <person name="Whitman W."/>
        </authorList>
    </citation>
    <scope>NUCLEOTIDE SEQUENCE [LARGE SCALE GENOMIC DNA]</scope>
    <source>
        <strain evidence="1 2">CECT 7015</strain>
    </source>
</reference>
<comment type="caution">
    <text evidence="1">The sequence shown here is derived from an EMBL/GenBank/DDBJ whole genome shotgun (WGS) entry which is preliminary data.</text>
</comment>